<name>A0A1I0X526_9BACI</name>
<organism evidence="2 3">
    <name type="scientific">Lentibacillus halodurans</name>
    <dbReference type="NCBI Taxonomy" id="237679"/>
    <lineage>
        <taxon>Bacteria</taxon>
        <taxon>Bacillati</taxon>
        <taxon>Bacillota</taxon>
        <taxon>Bacilli</taxon>
        <taxon>Bacillales</taxon>
        <taxon>Bacillaceae</taxon>
        <taxon>Lentibacillus</taxon>
    </lineage>
</organism>
<keyword evidence="1" id="KW-0812">Transmembrane</keyword>
<reference evidence="2 3" key="1">
    <citation type="submission" date="2016-10" db="EMBL/GenBank/DDBJ databases">
        <authorList>
            <person name="de Groot N.N."/>
        </authorList>
    </citation>
    <scope>NUCLEOTIDE SEQUENCE [LARGE SCALE GENOMIC DNA]</scope>
    <source>
        <strain evidence="2 3">CGMCC 1.3702</strain>
    </source>
</reference>
<evidence type="ECO:0000256" key="1">
    <source>
        <dbReference type="SAM" id="Phobius"/>
    </source>
</evidence>
<dbReference type="InterPro" id="IPR016174">
    <property type="entry name" value="Di-haem_cyt_TM"/>
</dbReference>
<protein>
    <submittedName>
        <fullName evidence="2">Uncharacterized protein</fullName>
    </submittedName>
</protein>
<dbReference type="OrthoDB" id="2454526at2"/>
<accession>A0A1I0X526</accession>
<dbReference type="SUPFAM" id="SSF81342">
    <property type="entry name" value="Transmembrane di-heme cytochromes"/>
    <property type="match status" value="1"/>
</dbReference>
<keyword evidence="1" id="KW-0472">Membrane</keyword>
<feature type="transmembrane region" description="Helical" evidence="1">
    <location>
        <begin position="12"/>
        <end position="30"/>
    </location>
</feature>
<proteinExistence type="predicted"/>
<keyword evidence="1" id="KW-1133">Transmembrane helix</keyword>
<dbReference type="GO" id="GO:0022904">
    <property type="term" value="P:respiratory electron transport chain"/>
    <property type="evidence" value="ECO:0007669"/>
    <property type="project" value="InterPro"/>
</dbReference>
<evidence type="ECO:0000313" key="2">
    <source>
        <dbReference type="EMBL" id="SFA95490.1"/>
    </source>
</evidence>
<dbReference type="Proteomes" id="UP000198642">
    <property type="component" value="Unassembled WGS sequence"/>
</dbReference>
<feature type="transmembrane region" description="Helical" evidence="1">
    <location>
        <begin position="50"/>
        <end position="74"/>
    </location>
</feature>
<dbReference type="GO" id="GO:0016020">
    <property type="term" value="C:membrane"/>
    <property type="evidence" value="ECO:0007669"/>
    <property type="project" value="InterPro"/>
</dbReference>
<sequence length="86" mass="9654">MKNYIIFTTSFILLFSLFQILSGLFLTFTYTPGIEEAWNMSAGLPEEAVIISGGSSFLRTLIFGFLAATIAYFIPKKMTKNTNRIN</sequence>
<keyword evidence="3" id="KW-1185">Reference proteome</keyword>
<gene>
    <name evidence="2" type="ORF">SAMN04488072_104126</name>
</gene>
<evidence type="ECO:0000313" key="3">
    <source>
        <dbReference type="Proteomes" id="UP000198642"/>
    </source>
</evidence>
<dbReference type="EMBL" id="FOJW01000004">
    <property type="protein sequence ID" value="SFA95490.1"/>
    <property type="molecule type" value="Genomic_DNA"/>
</dbReference>
<dbReference type="AlphaFoldDB" id="A0A1I0X526"/>
<dbReference type="RefSeq" id="WP_090235338.1">
    <property type="nucleotide sequence ID" value="NZ_FOJW01000004.1"/>
</dbReference>